<proteinExistence type="predicted"/>
<accession>A0A7H9HNH3</accession>
<dbReference type="AlphaFoldDB" id="A0A7H9HNH3"/>
<keyword evidence="2" id="KW-1185">Reference proteome</keyword>
<gene>
    <name evidence="1" type="ORF">HG537_0B06660</name>
</gene>
<name>A0A7H9HNH3_9SACH</name>
<dbReference type="EMBL" id="CP059268">
    <property type="protein sequence ID" value="QLQ79318.1"/>
    <property type="molecule type" value="Genomic_DNA"/>
</dbReference>
<dbReference type="Proteomes" id="UP000510647">
    <property type="component" value="Chromosome 2"/>
</dbReference>
<evidence type="ECO:0000313" key="2">
    <source>
        <dbReference type="Proteomes" id="UP000510647"/>
    </source>
</evidence>
<sequence length="349" mass="40243">MTTVSINLYISINDHGFITTQDPKLQQRREMSAEIPSGQLQVHNQETLPPQEIIDLFKVAFNNELYGKDDIDELQSQIQKVKTDLYNRDYVSAFNKENKRISYCCRWSPSRAMAYASLFAHFKEIVQIVQCHESDQEILCVGGGAGGELVALASLFTPSREFITKYSTSRPSDSPKRSLNIHIVDISDWSVVVDKLQSTIQERWLYAGESQHFHVQFDHNDILQMNEDQLSLSKLNLITLLFTTNELFAENKQQSIRLLQKFNQFCSSGCYLLITESAGSYSHITVGTKKFPIQFLIDTILLGKKGQDSTAPWQLVYKTDSTWYRCDPNIDYPMKLENTRIFYRLYKKL</sequence>
<dbReference type="OrthoDB" id="6419443at2759"/>
<reference evidence="1 2" key="1">
    <citation type="submission" date="2020-06" db="EMBL/GenBank/DDBJ databases">
        <title>The yeast mating-type switching endonuclease HO is a domesticated member of an unorthodox homing genetic element family.</title>
        <authorList>
            <person name="Coughlan A.Y."/>
            <person name="Lombardi L."/>
            <person name="Braun-Galleani S."/>
            <person name="Martos A.R."/>
            <person name="Galeote V."/>
            <person name="Bigey F."/>
            <person name="Dequin S."/>
            <person name="Byrne K.P."/>
            <person name="Wolfe K.H."/>
        </authorList>
    </citation>
    <scope>NUCLEOTIDE SEQUENCE [LARGE SCALE GENOMIC DNA]</scope>
    <source>
        <strain evidence="1 2">CBS2947</strain>
    </source>
</reference>
<dbReference type="Pfam" id="PF11312">
    <property type="entry name" value="Methyltransf_34"/>
    <property type="match status" value="1"/>
</dbReference>
<dbReference type="InterPro" id="IPR021463">
    <property type="entry name" value="Methyltransf_34"/>
</dbReference>
<protein>
    <submittedName>
        <fullName evidence="1">Uncharacterized protein</fullName>
    </submittedName>
</protein>
<evidence type="ECO:0000313" key="1">
    <source>
        <dbReference type="EMBL" id="QLQ79318.1"/>
    </source>
</evidence>
<organism evidence="1 2">
    <name type="scientific">Torulaspora globosa</name>
    <dbReference type="NCBI Taxonomy" id="48254"/>
    <lineage>
        <taxon>Eukaryota</taxon>
        <taxon>Fungi</taxon>
        <taxon>Dikarya</taxon>
        <taxon>Ascomycota</taxon>
        <taxon>Saccharomycotina</taxon>
        <taxon>Saccharomycetes</taxon>
        <taxon>Saccharomycetales</taxon>
        <taxon>Saccharomycetaceae</taxon>
        <taxon>Torulaspora</taxon>
    </lineage>
</organism>